<dbReference type="PANTHER" id="PTHR15696:SF37">
    <property type="entry name" value="NONSENSE-MEDIATED MRNA DECAY FACTOR EBS1-RELATED"/>
    <property type="match status" value="1"/>
</dbReference>
<dbReference type="GO" id="GO:0070034">
    <property type="term" value="F:telomerase RNA binding"/>
    <property type="evidence" value="ECO:0007669"/>
    <property type="project" value="TreeGrafter"/>
</dbReference>
<reference evidence="4" key="2">
    <citation type="submission" date="2014-02" db="EMBL/GenBank/DDBJ databases">
        <title>Complete DNA sequence of /Kuraishia capsulata/ illustrates novel genomic features among budding yeasts (/Saccharomycotina/).</title>
        <authorList>
            <person name="Morales L."/>
            <person name="Noel B."/>
            <person name="Porcel B."/>
            <person name="Marcet-Houben M."/>
            <person name="Hullo M-F."/>
            <person name="Sacerdot C."/>
            <person name="Tekaia F."/>
            <person name="Leh-Louis V."/>
            <person name="Despons L."/>
            <person name="Khanna V."/>
            <person name="Aury J-M."/>
            <person name="Barbe V."/>
            <person name="Couloux A."/>
            <person name="Labadie K."/>
            <person name="Pelletier E."/>
            <person name="Souciet J-L."/>
            <person name="Boekhout T."/>
            <person name="Gabaldon T."/>
            <person name="Wincker P."/>
            <person name="Dujon B."/>
        </authorList>
    </citation>
    <scope>NUCLEOTIDE SEQUENCE</scope>
    <source>
        <strain evidence="4">CBS 1993</strain>
    </source>
</reference>
<feature type="compositionally biased region" description="Low complexity" evidence="1">
    <location>
        <begin position="726"/>
        <end position="739"/>
    </location>
</feature>
<dbReference type="GeneID" id="34521810"/>
<organism evidence="4 5">
    <name type="scientific">Kuraishia capsulata CBS 1993</name>
    <dbReference type="NCBI Taxonomy" id="1382522"/>
    <lineage>
        <taxon>Eukaryota</taxon>
        <taxon>Fungi</taxon>
        <taxon>Dikarya</taxon>
        <taxon>Ascomycota</taxon>
        <taxon>Saccharomycotina</taxon>
        <taxon>Pichiomycetes</taxon>
        <taxon>Pichiales</taxon>
        <taxon>Pichiaceae</taxon>
        <taxon>Kuraishia</taxon>
    </lineage>
</organism>
<proteinExistence type="predicted"/>
<dbReference type="InterPro" id="IPR045153">
    <property type="entry name" value="Est1/Ebs1-like"/>
</dbReference>
<accession>W6MTB0</accession>
<evidence type="ECO:0000256" key="1">
    <source>
        <dbReference type="SAM" id="MobiDB-lite"/>
    </source>
</evidence>
<protein>
    <recommendedName>
        <fullName evidence="6">DNA/RNA-binding domain-containing protein</fullName>
    </recommendedName>
</protein>
<keyword evidence="5" id="KW-1185">Reference proteome</keyword>
<dbReference type="Proteomes" id="UP000019384">
    <property type="component" value="Unassembled WGS sequence"/>
</dbReference>
<dbReference type="RefSeq" id="XP_022460422.1">
    <property type="nucleotide sequence ID" value="XM_022601147.1"/>
</dbReference>
<feature type="region of interest" description="Disordered" evidence="1">
    <location>
        <begin position="636"/>
        <end position="659"/>
    </location>
</feature>
<feature type="domain" description="DNA/RNA-binding" evidence="2">
    <location>
        <begin position="228"/>
        <end position="528"/>
    </location>
</feature>
<dbReference type="GO" id="GO:0042162">
    <property type="term" value="F:telomeric DNA binding"/>
    <property type="evidence" value="ECO:0007669"/>
    <property type="project" value="TreeGrafter"/>
</dbReference>
<dbReference type="Gene3D" id="1.25.40.10">
    <property type="entry name" value="Tetratricopeptide repeat domain"/>
    <property type="match status" value="1"/>
</dbReference>
<dbReference type="EMBL" id="HG793129">
    <property type="protein sequence ID" value="CDK28432.1"/>
    <property type="molecule type" value="Genomic_DNA"/>
</dbReference>
<dbReference type="InterPro" id="IPR019458">
    <property type="entry name" value="Est1-like_N"/>
</dbReference>
<dbReference type="PANTHER" id="PTHR15696">
    <property type="entry name" value="SMG-7 SUPPRESSOR WITH MORPHOLOGICAL EFFECT ON GENITALIA PROTEIN 7"/>
    <property type="match status" value="1"/>
</dbReference>
<evidence type="ECO:0000259" key="3">
    <source>
        <dbReference type="Pfam" id="PF10374"/>
    </source>
</evidence>
<feature type="region of interest" description="Disordered" evidence="1">
    <location>
        <begin position="726"/>
        <end position="749"/>
    </location>
</feature>
<dbReference type="InterPro" id="IPR018834">
    <property type="entry name" value="DNA/RNA-bd_Est1-type"/>
</dbReference>
<dbReference type="SUPFAM" id="SSF48452">
    <property type="entry name" value="TPR-like"/>
    <property type="match status" value="1"/>
</dbReference>
<feature type="domain" description="Telomerase activating protein Est1-like N-terminal" evidence="3">
    <location>
        <begin position="74"/>
        <end position="207"/>
    </location>
</feature>
<dbReference type="Pfam" id="PF10374">
    <property type="entry name" value="EST1"/>
    <property type="match status" value="1"/>
</dbReference>
<dbReference type="InterPro" id="IPR011990">
    <property type="entry name" value="TPR-like_helical_dom_sf"/>
</dbReference>
<dbReference type="STRING" id="1382522.W6MTB0"/>
<evidence type="ECO:0008006" key="6">
    <source>
        <dbReference type="Google" id="ProtNLM"/>
    </source>
</evidence>
<name>W6MTB0_9ASCO</name>
<reference evidence="4" key="1">
    <citation type="submission" date="2013-12" db="EMBL/GenBank/DDBJ databases">
        <authorList>
            <person name="Genoscope - CEA"/>
        </authorList>
    </citation>
    <scope>NUCLEOTIDE SEQUENCE</scope>
    <source>
        <strain evidence="4">CBS 1993</strain>
    </source>
</reference>
<dbReference type="OrthoDB" id="69928at2759"/>
<dbReference type="GO" id="GO:0005697">
    <property type="term" value="C:telomerase holoenzyme complex"/>
    <property type="evidence" value="ECO:0007669"/>
    <property type="project" value="TreeGrafter"/>
</dbReference>
<dbReference type="AlphaFoldDB" id="W6MTB0"/>
<dbReference type="Pfam" id="PF10373">
    <property type="entry name" value="EST1_DNA_bind"/>
    <property type="match status" value="1"/>
</dbReference>
<evidence type="ECO:0000259" key="2">
    <source>
        <dbReference type="Pfam" id="PF10373"/>
    </source>
</evidence>
<dbReference type="GO" id="GO:0000184">
    <property type="term" value="P:nuclear-transcribed mRNA catabolic process, nonsense-mediated decay"/>
    <property type="evidence" value="ECO:0007669"/>
    <property type="project" value="TreeGrafter"/>
</dbReference>
<sequence length="787" mass="89790">MTKPIVVEQIRVLKIQVDEILSTKFIDDQTLMRTINLAQEMFSSLVLLETNVILDNPQMQSQESLEKTTLIAHLLNQVWKDFHHPVLKHFQAQFSHFAKSKKMPANAPKGGRKQRLVNPVGARKLFDKFVKVINSAHLFYFTLVKELLSSCYLSSKIPTRKICQTLKMTLENVSTRMVPLECIVPIATAVHRCTLYIGDLSRYRALIAKKYLPSDAISKEDNNNYSKSIELYKLALLILPSNGDPFNHIALVDNLKDDKFNVVYNFMRSSSTRYFCEAGISNLFSMLLKFTNSHPILDDFSQLYNEQRSTLTKSDKFNLIKMEFICLVNYHLFPKKWGEGEGITRGGYEVEAIENEFYGYLKELDYHKQINNDFIFKQLVILIGGYGLLTDVQNENFTSSKEQYLGFVFREISTILFITLKGWDKSDLNLSIILLPILRLILCWFVANPEVFAYAMKCELIMTRFAAVFNLGAEYFEVQGFDKFDLTFSGRLKLPEDPISRFLDTPPQRLRLFKEDVLLREFRPIGYHMQDFDDRRYIFSADNEETCLAQIGEFFDKEQKAFKAEESYLRLVAIVTTWRRLTQQNDVGISSGTLSHRFNISQELVEKHLAGLVSCEEDQSDAAKYSHMVSTIVDDEDDEGMSESSGTSSATPILSDGKPSSFKTVWSERSAPTIFGPSTPLVFGSSEFPVSTQSYQLEYNQNGIQHSENVQPHSFGNGQFNKFGSNGSVSSWPSSTTKSEIPANSNNSFSRSVMSQYGDKFESPFFKTDFCKQESHSNAHGGFSFGN</sequence>
<dbReference type="HOGENOM" id="CLU_356412_0_0_1"/>
<gene>
    <name evidence="4" type="ORF">KUCA_T00004414001</name>
</gene>
<evidence type="ECO:0000313" key="5">
    <source>
        <dbReference type="Proteomes" id="UP000019384"/>
    </source>
</evidence>
<evidence type="ECO:0000313" key="4">
    <source>
        <dbReference type="EMBL" id="CDK28432.1"/>
    </source>
</evidence>